<sequence>MSLYLMIPQDLITYRRFPVPWIALFDGIYGNSAQSEFISMDGGFNWDLTPFPVFKAVVLNQGGVIIGINPYNNRIVYTYGHDNWFSASNGIQRDEITIIYPSTPKPMMFLNIIGTMIGRQHSTFLNIDFSNVFNRPCTADDFESWSPYVGMNRPILESSIYFLRIKPSTYCAVNYTYEAESA</sequence>
<evidence type="ECO:0000313" key="3">
    <source>
        <dbReference type="Proteomes" id="UP000031668"/>
    </source>
</evidence>
<evidence type="ECO:0000313" key="2">
    <source>
        <dbReference type="EMBL" id="KII64343.1"/>
    </source>
</evidence>
<comment type="caution">
    <text evidence="2">The sequence shown here is derived from an EMBL/GenBank/DDBJ whole genome shotgun (WGS) entry which is preliminary data.</text>
</comment>
<dbReference type="Proteomes" id="UP000031668">
    <property type="component" value="Unassembled WGS sequence"/>
</dbReference>
<accession>A0A0C2J5A3</accession>
<dbReference type="InterPro" id="IPR031777">
    <property type="entry name" value="Sortilin_C"/>
</dbReference>
<gene>
    <name evidence="2" type="ORF">RF11_01148</name>
</gene>
<name>A0A0C2J5A3_THEKT</name>
<dbReference type="Pfam" id="PF15901">
    <property type="entry name" value="Sortilin_C"/>
    <property type="match status" value="1"/>
</dbReference>
<reference evidence="2 3" key="1">
    <citation type="journal article" date="2014" name="Genome Biol. Evol.">
        <title>The genome of the myxosporean Thelohanellus kitauei shows adaptations to nutrient acquisition within its fish host.</title>
        <authorList>
            <person name="Yang Y."/>
            <person name="Xiong J."/>
            <person name="Zhou Z."/>
            <person name="Huo F."/>
            <person name="Miao W."/>
            <person name="Ran C."/>
            <person name="Liu Y."/>
            <person name="Zhang J."/>
            <person name="Feng J."/>
            <person name="Wang M."/>
            <person name="Wang M."/>
            <person name="Wang L."/>
            <person name="Yao B."/>
        </authorList>
    </citation>
    <scope>NUCLEOTIDE SEQUENCE [LARGE SCALE GENOMIC DNA]</scope>
    <source>
        <strain evidence="2">Wuqing</strain>
    </source>
</reference>
<dbReference type="OrthoDB" id="443634at2759"/>
<dbReference type="EMBL" id="JWZT01004328">
    <property type="protein sequence ID" value="KII64343.1"/>
    <property type="molecule type" value="Genomic_DNA"/>
</dbReference>
<evidence type="ECO:0000259" key="1">
    <source>
        <dbReference type="Pfam" id="PF15901"/>
    </source>
</evidence>
<feature type="domain" description="Sortilin C-terminal" evidence="1">
    <location>
        <begin position="112"/>
        <end position="179"/>
    </location>
</feature>
<proteinExistence type="predicted"/>
<dbReference type="AlphaFoldDB" id="A0A0C2J5A3"/>
<protein>
    <recommendedName>
        <fullName evidence="1">Sortilin C-terminal domain-containing protein</fullName>
    </recommendedName>
</protein>
<organism evidence="2 3">
    <name type="scientific">Thelohanellus kitauei</name>
    <name type="common">Myxosporean</name>
    <dbReference type="NCBI Taxonomy" id="669202"/>
    <lineage>
        <taxon>Eukaryota</taxon>
        <taxon>Metazoa</taxon>
        <taxon>Cnidaria</taxon>
        <taxon>Myxozoa</taxon>
        <taxon>Myxosporea</taxon>
        <taxon>Bivalvulida</taxon>
        <taxon>Platysporina</taxon>
        <taxon>Myxobolidae</taxon>
        <taxon>Thelohanellus</taxon>
    </lineage>
</organism>
<keyword evidence="3" id="KW-1185">Reference proteome</keyword>